<protein>
    <submittedName>
        <fullName evidence="2">Uncharacterized protein</fullName>
    </submittedName>
</protein>
<organism evidence="2 3">
    <name type="scientific">Synaphobranchus kaupii</name>
    <name type="common">Kaup's arrowtooth eel</name>
    <dbReference type="NCBI Taxonomy" id="118154"/>
    <lineage>
        <taxon>Eukaryota</taxon>
        <taxon>Metazoa</taxon>
        <taxon>Chordata</taxon>
        <taxon>Craniata</taxon>
        <taxon>Vertebrata</taxon>
        <taxon>Euteleostomi</taxon>
        <taxon>Actinopterygii</taxon>
        <taxon>Neopterygii</taxon>
        <taxon>Teleostei</taxon>
        <taxon>Anguilliformes</taxon>
        <taxon>Synaphobranchidae</taxon>
        <taxon>Synaphobranchus</taxon>
    </lineage>
</organism>
<gene>
    <name evidence="2" type="ORF">SKAU_G00177480</name>
</gene>
<comment type="caution">
    <text evidence="2">The sequence shown here is derived from an EMBL/GenBank/DDBJ whole genome shotgun (WGS) entry which is preliminary data.</text>
</comment>
<feature type="region of interest" description="Disordered" evidence="1">
    <location>
        <begin position="1"/>
        <end position="89"/>
    </location>
</feature>
<proteinExistence type="predicted"/>
<evidence type="ECO:0000313" key="2">
    <source>
        <dbReference type="EMBL" id="KAJ8361223.1"/>
    </source>
</evidence>
<dbReference type="AlphaFoldDB" id="A0A9Q1FLJ8"/>
<name>A0A9Q1FLJ8_SYNKA</name>
<sequence length="258" mass="27833">MSAVWAGGATVTPEGRKRRQGVLSLSRVSGPWDDKDGPLRPPPSEARHVPPSTVPPPPPPPPPPSRPERGPRIGPGPSPRCTSARSVAQERPVWRSYHSITQRPQRRKALLLPLHTDPDATAVGVIGRTMRSRFLRCAYGPSGQKHPVAGAKETPLSLSSRGAEFHFYRSIEQVTREAASSCELCGVTRGLESGRTAVGFGQEGQGTWGVWVGDNKLFARAAWDSTTNRSSRKSSLTGKAIAEKLEEFGSAPESCQFT</sequence>
<feature type="compositionally biased region" description="Pro residues" evidence="1">
    <location>
        <begin position="52"/>
        <end position="65"/>
    </location>
</feature>
<evidence type="ECO:0000256" key="1">
    <source>
        <dbReference type="SAM" id="MobiDB-lite"/>
    </source>
</evidence>
<keyword evidence="3" id="KW-1185">Reference proteome</keyword>
<dbReference type="EMBL" id="JAINUF010000005">
    <property type="protein sequence ID" value="KAJ8361223.1"/>
    <property type="molecule type" value="Genomic_DNA"/>
</dbReference>
<accession>A0A9Q1FLJ8</accession>
<reference evidence="2" key="1">
    <citation type="journal article" date="2023" name="Science">
        <title>Genome structures resolve the early diversification of teleost fishes.</title>
        <authorList>
            <person name="Parey E."/>
            <person name="Louis A."/>
            <person name="Montfort J."/>
            <person name="Bouchez O."/>
            <person name="Roques C."/>
            <person name="Iampietro C."/>
            <person name="Lluch J."/>
            <person name="Castinel A."/>
            <person name="Donnadieu C."/>
            <person name="Desvignes T."/>
            <person name="Floi Bucao C."/>
            <person name="Jouanno E."/>
            <person name="Wen M."/>
            <person name="Mejri S."/>
            <person name="Dirks R."/>
            <person name="Jansen H."/>
            <person name="Henkel C."/>
            <person name="Chen W.J."/>
            <person name="Zahm M."/>
            <person name="Cabau C."/>
            <person name="Klopp C."/>
            <person name="Thompson A.W."/>
            <person name="Robinson-Rechavi M."/>
            <person name="Braasch I."/>
            <person name="Lecointre G."/>
            <person name="Bobe J."/>
            <person name="Postlethwait J.H."/>
            <person name="Berthelot C."/>
            <person name="Roest Crollius H."/>
            <person name="Guiguen Y."/>
        </authorList>
    </citation>
    <scope>NUCLEOTIDE SEQUENCE</scope>
    <source>
        <strain evidence="2">WJC10195</strain>
    </source>
</reference>
<dbReference type="Proteomes" id="UP001152622">
    <property type="component" value="Chromosome 5"/>
</dbReference>
<evidence type="ECO:0000313" key="3">
    <source>
        <dbReference type="Proteomes" id="UP001152622"/>
    </source>
</evidence>